<evidence type="ECO:0000313" key="3">
    <source>
        <dbReference type="EMBL" id="CAB4940835.1"/>
    </source>
</evidence>
<accession>A0A6J7JBY9</accession>
<dbReference type="GO" id="GO:0016052">
    <property type="term" value="P:carbohydrate catabolic process"/>
    <property type="evidence" value="ECO:0007669"/>
    <property type="project" value="TreeGrafter"/>
</dbReference>
<dbReference type="EMBL" id="CAFBNG010000105">
    <property type="protein sequence ID" value="CAB4940835.1"/>
    <property type="molecule type" value="Genomic_DNA"/>
</dbReference>
<evidence type="ECO:0000256" key="2">
    <source>
        <dbReference type="SAM" id="MobiDB-lite"/>
    </source>
</evidence>
<dbReference type="Pfam" id="PF01183">
    <property type="entry name" value="Glyco_hydro_25"/>
    <property type="match status" value="1"/>
</dbReference>
<gene>
    <name evidence="3" type="ORF">UFOPK3774_00638</name>
</gene>
<feature type="compositionally biased region" description="Pro residues" evidence="2">
    <location>
        <begin position="509"/>
        <end position="531"/>
    </location>
</feature>
<dbReference type="PANTHER" id="PTHR34135:SF2">
    <property type="entry name" value="LYSOZYME"/>
    <property type="match status" value="1"/>
</dbReference>
<name>A0A6J7JBY9_9ZZZZ</name>
<evidence type="ECO:0000256" key="1">
    <source>
        <dbReference type="ARBA" id="ARBA00010646"/>
    </source>
</evidence>
<dbReference type="GO" id="GO:0016998">
    <property type="term" value="P:cell wall macromolecule catabolic process"/>
    <property type="evidence" value="ECO:0007669"/>
    <property type="project" value="InterPro"/>
</dbReference>
<dbReference type="PROSITE" id="PS51904">
    <property type="entry name" value="GLYCOSYL_HYDROL_F25_2"/>
    <property type="match status" value="1"/>
</dbReference>
<sequence>MKRSLLAGILLLNCVLVGPAQATTYKVTLAISQSLADVESTVTLSGAIAPIKKSVPISIQVKLNGKWLPTFLASKTSSTGKWKIVAKATALDAEVAYRAVAKVLKKSYISPAVTLAVQQRSQISELEPQTLIEQAGPGTRIAGIDISKWQHPNDRLIDFAKMYKAGVRFVMIKASDTRDLSDAQANKWVRVDAIAAKSAGLYTGFYHYATLPDSTDAAVIVKDAQTQAQKAIWRLASIGGYTTRDLSYALDLENNCVRTSSNGNCAKYASRNAVTLFAKTWLTTFAEKTGRKPILYSYSQFLENAMTRDPALAQFPLWIAHYSINPADPLAQPGKKVGGCYVHSWTSANCQSEWTIWQYSSCGIAGKYGVPGSRVDLNVFRGTSDSFLNLIKGTWTPEAADMMPVGETSTMQILSTQSSASNKPLIFSVNVTRPSGDPVVTGTVKFVVEQPALLPYKFTQTALRSTSGSWTLTVKNLAAGIWNGSVLFTDISGTHGDVATPVIISIAPGPTPSPTPQPTPSPKPVTTPKPVAPVDTCKNQIRN</sequence>
<dbReference type="GO" id="GO:0009253">
    <property type="term" value="P:peptidoglycan catabolic process"/>
    <property type="evidence" value="ECO:0007669"/>
    <property type="project" value="InterPro"/>
</dbReference>
<dbReference type="Gene3D" id="3.20.20.80">
    <property type="entry name" value="Glycosidases"/>
    <property type="match status" value="1"/>
</dbReference>
<comment type="similarity">
    <text evidence="1">Belongs to the glycosyl hydrolase 25 family.</text>
</comment>
<dbReference type="InterPro" id="IPR017853">
    <property type="entry name" value="GH"/>
</dbReference>
<reference evidence="3" key="1">
    <citation type="submission" date="2020-05" db="EMBL/GenBank/DDBJ databases">
        <authorList>
            <person name="Chiriac C."/>
            <person name="Salcher M."/>
            <person name="Ghai R."/>
            <person name="Kavagutti S V."/>
        </authorList>
    </citation>
    <scope>NUCLEOTIDE SEQUENCE</scope>
</reference>
<dbReference type="CDD" id="cd00599">
    <property type="entry name" value="GH25_muramidase"/>
    <property type="match status" value="1"/>
</dbReference>
<feature type="region of interest" description="Disordered" evidence="2">
    <location>
        <begin position="507"/>
        <end position="543"/>
    </location>
</feature>
<proteinExistence type="inferred from homology"/>
<dbReference type="AlphaFoldDB" id="A0A6J7JBY9"/>
<dbReference type="SUPFAM" id="SSF51445">
    <property type="entry name" value="(Trans)glycosidases"/>
    <property type="match status" value="1"/>
</dbReference>
<protein>
    <submittedName>
        <fullName evidence="3">Unannotated protein</fullName>
    </submittedName>
</protein>
<dbReference type="InterPro" id="IPR002053">
    <property type="entry name" value="Glyco_hydro_25"/>
</dbReference>
<organism evidence="3">
    <name type="scientific">freshwater metagenome</name>
    <dbReference type="NCBI Taxonomy" id="449393"/>
    <lineage>
        <taxon>unclassified sequences</taxon>
        <taxon>metagenomes</taxon>
        <taxon>ecological metagenomes</taxon>
    </lineage>
</organism>
<dbReference type="PANTHER" id="PTHR34135">
    <property type="entry name" value="LYSOZYME"/>
    <property type="match status" value="1"/>
</dbReference>
<dbReference type="GO" id="GO:0003796">
    <property type="term" value="F:lysozyme activity"/>
    <property type="evidence" value="ECO:0007669"/>
    <property type="project" value="InterPro"/>
</dbReference>